<evidence type="ECO:0000256" key="1">
    <source>
        <dbReference type="ARBA" id="ARBA00023117"/>
    </source>
</evidence>
<evidence type="ECO:0000313" key="7">
    <source>
        <dbReference type="Proteomes" id="UP000220158"/>
    </source>
</evidence>
<dbReference type="VEuPathDB" id="PlasmoDB:PRELSG_1450100"/>
<feature type="region of interest" description="Disordered" evidence="4">
    <location>
        <begin position="359"/>
        <end position="383"/>
    </location>
</feature>
<dbReference type="GeneID" id="39738933"/>
<feature type="compositionally biased region" description="Basic and acidic residues" evidence="4">
    <location>
        <begin position="1768"/>
        <end position="1778"/>
    </location>
</feature>
<feature type="coiled-coil region" evidence="3">
    <location>
        <begin position="256"/>
        <end position="283"/>
    </location>
</feature>
<feature type="compositionally biased region" description="Acidic residues" evidence="4">
    <location>
        <begin position="1779"/>
        <end position="1792"/>
    </location>
</feature>
<feature type="compositionally biased region" description="Polar residues" evidence="4">
    <location>
        <begin position="2645"/>
        <end position="2658"/>
    </location>
</feature>
<keyword evidence="7" id="KW-1185">Reference proteome</keyword>
<feature type="compositionally biased region" description="Basic and acidic residues" evidence="4">
    <location>
        <begin position="1730"/>
        <end position="1742"/>
    </location>
</feature>
<dbReference type="InterPro" id="IPR039190">
    <property type="entry name" value="TTC14"/>
</dbReference>
<feature type="compositionally biased region" description="Basic and acidic residues" evidence="4">
    <location>
        <begin position="1840"/>
        <end position="1853"/>
    </location>
</feature>
<dbReference type="KEGG" id="prel:PRELSG_1450100"/>
<feature type="compositionally biased region" description="Acidic residues" evidence="4">
    <location>
        <begin position="2019"/>
        <end position="2047"/>
    </location>
</feature>
<protein>
    <recommendedName>
        <fullName evidence="5">Bromo domain-containing protein</fullName>
    </recommendedName>
</protein>
<feature type="compositionally biased region" description="Acidic residues" evidence="4">
    <location>
        <begin position="1716"/>
        <end position="1729"/>
    </location>
</feature>
<proteinExistence type="predicted"/>
<feature type="compositionally biased region" description="Basic and acidic residues" evidence="4">
    <location>
        <begin position="1696"/>
        <end position="1715"/>
    </location>
</feature>
<dbReference type="SMART" id="SM00297">
    <property type="entry name" value="BROMO"/>
    <property type="match status" value="1"/>
</dbReference>
<dbReference type="PROSITE" id="PS50014">
    <property type="entry name" value="BROMODOMAIN_2"/>
    <property type="match status" value="1"/>
</dbReference>
<feature type="region of interest" description="Disordered" evidence="4">
    <location>
        <begin position="2603"/>
        <end position="2714"/>
    </location>
</feature>
<evidence type="ECO:0000259" key="5">
    <source>
        <dbReference type="PROSITE" id="PS50014"/>
    </source>
</evidence>
<dbReference type="EMBL" id="LN835309">
    <property type="protein sequence ID" value="CRH02767.1"/>
    <property type="molecule type" value="Genomic_DNA"/>
</dbReference>
<accession>A0A1J1HBT8</accession>
<feature type="compositionally biased region" description="Low complexity" evidence="4">
    <location>
        <begin position="2244"/>
        <end position="2264"/>
    </location>
</feature>
<dbReference type="OMA" id="HNKHSDH"/>
<evidence type="ECO:0000256" key="4">
    <source>
        <dbReference type="SAM" id="MobiDB-lite"/>
    </source>
</evidence>
<dbReference type="InterPro" id="IPR036427">
    <property type="entry name" value="Bromodomain-like_sf"/>
</dbReference>
<feature type="coiled-coil region" evidence="3">
    <location>
        <begin position="1551"/>
        <end position="1578"/>
    </location>
</feature>
<gene>
    <name evidence="6" type="ORF">PRELSG_1450100</name>
</gene>
<feature type="region of interest" description="Disordered" evidence="4">
    <location>
        <begin position="2530"/>
        <end position="2559"/>
    </location>
</feature>
<keyword evidence="1 2" id="KW-0103">Bromodomain</keyword>
<feature type="compositionally biased region" description="Basic residues" evidence="4">
    <location>
        <begin position="2603"/>
        <end position="2612"/>
    </location>
</feature>
<evidence type="ECO:0000256" key="3">
    <source>
        <dbReference type="SAM" id="Coils"/>
    </source>
</evidence>
<feature type="compositionally biased region" description="Acidic residues" evidence="4">
    <location>
        <begin position="1678"/>
        <end position="1695"/>
    </location>
</feature>
<dbReference type="InterPro" id="IPR001487">
    <property type="entry name" value="Bromodomain"/>
</dbReference>
<feature type="compositionally biased region" description="Basic and acidic residues" evidence="4">
    <location>
        <begin position="1810"/>
        <end position="1819"/>
    </location>
</feature>
<feature type="compositionally biased region" description="Basic and acidic residues" evidence="4">
    <location>
        <begin position="2970"/>
        <end position="2981"/>
    </location>
</feature>
<feature type="region of interest" description="Disordered" evidence="4">
    <location>
        <begin position="2007"/>
        <end position="2047"/>
    </location>
</feature>
<feature type="region of interest" description="Disordered" evidence="4">
    <location>
        <begin position="2244"/>
        <end position="2296"/>
    </location>
</feature>
<feature type="compositionally biased region" description="Basic and acidic residues" evidence="4">
    <location>
        <begin position="2623"/>
        <end position="2643"/>
    </location>
</feature>
<dbReference type="PANTHER" id="PTHR23184">
    <property type="entry name" value="TETRATRICOPEPTIDE REPEAT PROTEIN 14"/>
    <property type="match status" value="1"/>
</dbReference>
<evidence type="ECO:0000256" key="2">
    <source>
        <dbReference type="PROSITE-ProRule" id="PRU00035"/>
    </source>
</evidence>
<feature type="compositionally biased region" description="Acidic residues" evidence="4">
    <location>
        <begin position="1800"/>
        <end position="1809"/>
    </location>
</feature>
<organism evidence="6 7">
    <name type="scientific">Plasmodium relictum</name>
    <dbReference type="NCBI Taxonomy" id="85471"/>
    <lineage>
        <taxon>Eukaryota</taxon>
        <taxon>Sar</taxon>
        <taxon>Alveolata</taxon>
        <taxon>Apicomplexa</taxon>
        <taxon>Aconoidasida</taxon>
        <taxon>Haemosporida</taxon>
        <taxon>Plasmodiidae</taxon>
        <taxon>Plasmodium</taxon>
        <taxon>Plasmodium (Haemamoeba)</taxon>
    </lineage>
</organism>
<name>A0A1J1HBT8_PLARL</name>
<sequence length="2981" mass="357989">MKFNNCINLKDVKKKKKKKEQKGTNEHFLFDNEEELDISDLRNQNNKKVENRVQINQEDLLLNVLNINKRYLEENERMKNNDININSYIIIENLKNEKKIKTYYEFYNFTKFQNIDKSYEKNNLINFYNDQNVFCYSKEEIKVQKNDSTSISKKYKKEHKKKTINIATSDISNITNLKWDNLSKNYLLECCNGINGINLNIHNTDFIEIQDIFDENRLNKIKNKNFCFYKDIKIKKHKKVKNINYYESSKNRNKIKNNDEIEKKNFNDNIESYNEEKKKEEEYFFSEIINENDNNYNNVNNTENNESNINKEEIYLLEKKNDLIDLKENKSSSEQKISKSYSGDFIDLDIDKEFNFNDESKSDNIEENIEKGESEKENTKKNEDILDNKKEYSDSIFSDFSFDCNNSDVDNKIKSSNNKKEKLNYIKHDQVISDEKLSEKCDFNNNDSIIGLIDDNVNDLEENLFDENYTFSKNKIQSKDFEEEDINIKLKDDDSSYTKRNELFDKNYSKSNKREITKDNSLLYDSNYDEKNDSANDQNNIDNLNNVNLHLNDEQEIIKDFNLDKRRNGLLNNIYTYRNYTNKKNDLYFHAENDYKSRKNKDEFDYFKNIYKDYKNSSIYNELHLFGHNIVNNIYIFMLLNYKYIRNYNYNNSIYPFNCEDYSEYVFKNKYSDKNILYDENIINEIFNSNSNNYNLLSENNKNKKKKKKKDEYNNAIINDEEYDHKNDDDCSISALSNNNFNIINNSSSLINNDLFYMNINNYLNNRNNENYEDNIYLDNFATIMKDLNINNIRREDKNTILQRINKKLLYELKKNTHISYILKNLFLKEKPTSDLLFKSLIYRYDEYKFLKNEYNNDILKCNGNVEKKKNGDIFDSNYSLVEKSEIRLHNTKDSFFHNKKLRLKCLENTLNKTKNIIFFSNLKLDNYYKKRNPHEIENMLISNNNVYIHTRMSNDYYYNYELSNKRGIIAFSRFHKLDFRTNIDKYFYNNAYEKCKRQEIEGEFDFLNVNGMKNEGKLYSDKEEKNFINKYDHKINKYNYLTNVNNNNDINKPFDILNILLDDQFDFNPYIINIWEIENNYDNSVTSEYKNNKNSDNQSFLFFNNSCLLLNDDSPLVILEYLEKDPLVLLKIGMNSKLNHYFMCKDEENLYSFDYKNKLKKSVEPFGEINVINNSINYLGVSIKLKKSKQKLTFIENELFKAFLFTIPIYQIDNKKEQKFHEIDNFNESNNQNINLNDNNVLLNSNYSNYNKNDVIVNKDNVIMNDKANYNTINDINYDLQKNEKIKNNDMYASSDFNKKIKSNNSYIQNNYDSHLNQENHFYYTDFLLVRNFSNSKFKFFLKPLYVDLKMYNEENDKYEMKKEIKGKNYKDSNNYSFNITNSYNYYYREEEEEKKKKKERNDNNMENQSEKNNIESFNNNYFNCIFYNVGFLDINIDMINPLYKKYIGEKRNYIRSWLIKLIIKYKIKDIKKIKEILKKKLSAFINEKDINAIVKSLDFNFLLSKSYLDDVDEKNYYKIKNVCMIECVYHYLQLFKYEGINFKNIIEKEEKLNKLISILKIEKERATNNIINAKKKMNYIYEKYCYKKEAKAIDFDIKEENIKLPLINNYNFVGNSFFDKNMLNYLFYIKYLISYSPWNLLKDYSNVSNLKKKENYKYEKKKKKKKKMKKKKDVKYDEDNDTQEGEEEEEIETDIEKKEKEKLESESESKSESELEIEEKEETEEEKYEEREKETERASYDIEEDSEEHERQRDDKNETDEESDYEKEIESEKNEKEEESEKNEKEEESEKNEKEEVSEYEDEDEEKENEKEDKEENNFEEDEDENDEKKKKKKKVVKYNEETEDEEKKEKDISLKIKNNANNINNDEDFISDNIHKNRKNSSCTNKKKARKNYAYAKYLFNHILYNEKLQHNKLSKQLKNNSTPIDNPTDFKKHKNNLISIKKKIFMQNNSILKRDINKKGHELEKNKANHNFIKKNKNSFFNTRIKYNFSYFHTKKHLNQDIDKTKNKNKKYNQYDDEEESKGDDNEDYEEKEKDDEDENYDYDLDDDINLNKKKSSMNKYKNGKCELKKKKKRHNMLIDRYSNEKKINKDFKNIKEFNKNYDFLNNIKSGVNLGIKDITKTLLYLGFNINDIKKMNRNEQISTIKKYMKKGALNSDNKIIYISMIKKIICEQFKNLYHPVYLKYNNNILYINEKKSLLNDKKISNLYNNEKHNKVYTLIKKKKKVEKNRINLIKSFFCDSSSDSHSSHTSSSSSSLSSSKNLYSDKEKEKKKKKEKNNNEGKNEDDEEEEKKHLEIIREIQTKKSNFEDHENNYKLIHCLKWTRIYIRRSDNSICEFENFENNNIDENGSKIKPSFKYSDENLEKIKEDEKKNYSFENLKSKNNILLKNSFKNIEKYLVNENNKIENVQTLYIYGEQNINIFLKWKHFRNMLKRYFTLLNNKKDEKEDINEEEYLKDNSEHKLNSYNEDIIHDENICFSQFKKRKKKKKKKGLSASFKNILNIFPTIGEDIKTWNISKNTLENNDLKNEKKKNNKPGENTDSKEKKRKINEIYSDNKNVVSKKFMNTNYSMNNKKHNKNLHNISKDSSITAPIKITAKKNKISKSKSKSQGSYNKTNTIKEHEKEKKGDDKSNEEKKSQKNQIKKTSSINTNGKENEEEKKTKKKRKKSKEEKEEKKTKKKSHEYNNNINLTDKSIRKTTSLSEGSTNSNVYNKNVEEKKRKKMKKGNTYNNIKEIIEKFNENLLIIMNEISQVSHYKPFLNEVNETYAPMYYSVIKKPMYINKIIFRCRKRKYNNLNLFFDDVNLIVNNCKLYNTPTSLSSYLCVIVDNMFKEIVNKVKIDDNLQNYNNILTEHFYKNKNFYNTWECFNMENNDICNYSSNSFKKLNDLIINNAKQEGFSNNSMLSLDMLSDETNKNSSILDVEMTSNIANFMNSNNSLNMKSCTLTDKLNESNISYQDNTEDKEDKNDQEHIEN</sequence>
<evidence type="ECO:0000313" key="6">
    <source>
        <dbReference type="EMBL" id="CRH02767.1"/>
    </source>
</evidence>
<feature type="region of interest" description="Disordered" evidence="4">
    <location>
        <begin position="2960"/>
        <end position="2981"/>
    </location>
</feature>
<dbReference type="SUPFAM" id="SSF47370">
    <property type="entry name" value="Bromodomain"/>
    <property type="match status" value="1"/>
</dbReference>
<feature type="region of interest" description="Disordered" evidence="4">
    <location>
        <begin position="1674"/>
        <end position="1853"/>
    </location>
</feature>
<dbReference type="PANTHER" id="PTHR23184:SF9">
    <property type="entry name" value="TETRATRICOPEPTIDE REPEAT PROTEIN 14"/>
    <property type="match status" value="1"/>
</dbReference>
<reference evidence="6 7" key="1">
    <citation type="submission" date="2015-04" db="EMBL/GenBank/DDBJ databases">
        <authorList>
            <consortium name="Pathogen Informatics"/>
        </authorList>
    </citation>
    <scope>NUCLEOTIDE SEQUENCE [LARGE SCALE GENOMIC DNA]</scope>
    <source>
        <strain evidence="6 7">SGS1</strain>
    </source>
</reference>
<dbReference type="RefSeq" id="XP_028535287.1">
    <property type="nucleotide sequence ID" value="XM_028679588.1"/>
</dbReference>
<feature type="domain" description="Bromo" evidence="5">
    <location>
        <begin position="2757"/>
        <end position="2827"/>
    </location>
</feature>
<dbReference type="OrthoDB" id="21449at2759"/>
<dbReference type="Proteomes" id="UP000220158">
    <property type="component" value="Chromosome 14"/>
</dbReference>
<feature type="compositionally biased region" description="Polar residues" evidence="4">
    <location>
        <begin position="2690"/>
        <end position="2712"/>
    </location>
</feature>
<keyword evidence="3" id="KW-0175">Coiled coil</keyword>